<evidence type="ECO:0000313" key="3">
    <source>
        <dbReference type="Proteomes" id="UP001258017"/>
    </source>
</evidence>
<keyword evidence="1" id="KW-0812">Transmembrane</keyword>
<comment type="caution">
    <text evidence="2">The sequence shown here is derived from an EMBL/GenBank/DDBJ whole genome shotgun (WGS) entry which is preliminary data.</text>
</comment>
<accession>A0AAD9VMR6</accession>
<protein>
    <submittedName>
        <fullName evidence="2">Uncharacterized protein</fullName>
    </submittedName>
</protein>
<dbReference type="Proteomes" id="UP001258017">
    <property type="component" value="Unassembled WGS sequence"/>
</dbReference>
<reference evidence="2" key="1">
    <citation type="submission" date="2021-08" db="EMBL/GenBank/DDBJ databases">
        <authorList>
            <person name="Misof B."/>
            <person name="Oliver O."/>
            <person name="Podsiadlowski L."/>
            <person name="Donath A."/>
            <person name="Peters R."/>
            <person name="Mayer C."/>
            <person name="Rust J."/>
            <person name="Gunkel S."/>
            <person name="Lesny P."/>
            <person name="Martin S."/>
            <person name="Oeyen J.P."/>
            <person name="Petersen M."/>
            <person name="Panagiotis P."/>
            <person name="Wilbrandt J."/>
            <person name="Tanja T."/>
        </authorList>
    </citation>
    <scope>NUCLEOTIDE SEQUENCE</scope>
    <source>
        <strain evidence="2">GBR_01_08_01A</strain>
        <tissue evidence="2">Thorax + abdomen</tissue>
    </source>
</reference>
<dbReference type="AlphaFoldDB" id="A0AAD9VMR6"/>
<keyword evidence="1" id="KW-0472">Membrane</keyword>
<evidence type="ECO:0000256" key="1">
    <source>
        <dbReference type="SAM" id="Phobius"/>
    </source>
</evidence>
<organism evidence="2 3">
    <name type="scientific">Odynerus spinipes</name>
    <dbReference type="NCBI Taxonomy" id="1348599"/>
    <lineage>
        <taxon>Eukaryota</taxon>
        <taxon>Metazoa</taxon>
        <taxon>Ecdysozoa</taxon>
        <taxon>Arthropoda</taxon>
        <taxon>Hexapoda</taxon>
        <taxon>Insecta</taxon>
        <taxon>Pterygota</taxon>
        <taxon>Neoptera</taxon>
        <taxon>Endopterygota</taxon>
        <taxon>Hymenoptera</taxon>
        <taxon>Apocrita</taxon>
        <taxon>Aculeata</taxon>
        <taxon>Vespoidea</taxon>
        <taxon>Vespidae</taxon>
        <taxon>Eumeninae</taxon>
        <taxon>Odynerus</taxon>
    </lineage>
</organism>
<dbReference type="EMBL" id="JAIFRP010000087">
    <property type="protein sequence ID" value="KAK2579437.1"/>
    <property type="molecule type" value="Genomic_DNA"/>
</dbReference>
<keyword evidence="1" id="KW-1133">Transmembrane helix</keyword>
<evidence type="ECO:0000313" key="2">
    <source>
        <dbReference type="EMBL" id="KAK2579437.1"/>
    </source>
</evidence>
<name>A0AAD9VMR6_9HYME</name>
<reference evidence="2" key="2">
    <citation type="journal article" date="2023" name="Commun. Biol.">
        <title>Intrasexual cuticular hydrocarbon dimorphism in a wasp sheds light on hydrocarbon biosynthesis genes in Hymenoptera.</title>
        <authorList>
            <person name="Moris V.C."/>
            <person name="Podsiadlowski L."/>
            <person name="Martin S."/>
            <person name="Oeyen J.P."/>
            <person name="Donath A."/>
            <person name="Petersen M."/>
            <person name="Wilbrandt J."/>
            <person name="Misof B."/>
            <person name="Liedtke D."/>
            <person name="Thamm M."/>
            <person name="Scheiner R."/>
            <person name="Schmitt T."/>
            <person name="Niehuis O."/>
        </authorList>
    </citation>
    <scope>NUCLEOTIDE SEQUENCE</scope>
    <source>
        <strain evidence="2">GBR_01_08_01A</strain>
    </source>
</reference>
<gene>
    <name evidence="2" type="ORF">KPH14_002649</name>
</gene>
<feature type="transmembrane region" description="Helical" evidence="1">
    <location>
        <begin position="6"/>
        <end position="24"/>
    </location>
</feature>
<keyword evidence="3" id="KW-1185">Reference proteome</keyword>
<sequence>MATDWHVLSFPIGLIGGIASLSLYQNLRRPPVERNELVEKLVDEVEDERGFDAFDLLASAVPPFDSPHRRISKRARAYSLSVRSSHLDDGLPIVVVLGSCFRITAIVLVDRPASCFKTGRTLASVQTSPSEAGLNRTITRRAVFACGPISRLPG</sequence>
<proteinExistence type="predicted"/>